<dbReference type="PDB" id="3F14">
    <property type="method" value="X-ray"/>
    <property type="resolution" value="1.45 A"/>
    <property type="chains" value="A=1-112"/>
</dbReference>
<dbReference type="SMR" id="A0A7D9NMJ8"/>
<sequence>GMETTHYSIAQHFSSGDFPAVYACFNDIIEWNIIGNQVVKGKADVIDFCNKMLPEMKGAVLTNDNVIQNENQIVIEGKCRYFDAEGKEAFVSYCDIYRFENDTIKTITSYCI</sequence>
<feature type="domain" description="SnoaL-like" evidence="1">
    <location>
        <begin position="11"/>
        <end position="105"/>
    </location>
</feature>
<protein>
    <submittedName>
        <fullName evidence="2">uncharacterized NTF2-like protein</fullName>
    </submittedName>
</protein>
<name>A0A7D9NMJ8_CYTH3</name>
<gene>
    <name evidence="2" type="primary">CHU_3788</name>
    <name evidence="2" type="ORF">YP_680363.1</name>
</gene>
<accession>A0A7D9NMJ8</accession>
<dbReference type="Gene3D" id="3.10.450.50">
    <property type="match status" value="1"/>
</dbReference>
<dbReference type="InterPro" id="IPR037401">
    <property type="entry name" value="SnoaL-like"/>
</dbReference>
<dbReference type="SUPFAM" id="SSF54427">
    <property type="entry name" value="NTF2-like"/>
    <property type="match status" value="1"/>
</dbReference>
<evidence type="ECO:0000313" key="2">
    <source>
        <dbReference type="PDB" id="3F14"/>
    </source>
</evidence>
<dbReference type="AlphaFoldDB" id="A0A7D9NMJ8"/>
<keyword evidence="2" id="KW-0002">3D-structure</keyword>
<reference evidence="2" key="1">
    <citation type="submission" date="2008-10" db="PDB data bank">
        <title>Crystal structure of NTF2-like protein of unknown function (YP_680363.1) from CYTOPHAGA HUTCHINSONII ATCC 33406 at 1.45 A resolution.</title>
        <authorList>
            <consortium name="Joint Center for Structural Genomics (JCSG)"/>
        </authorList>
    </citation>
    <scope>X-RAY CRYSTALLOGRAPHY (1.45 ANGSTROMS)</scope>
    <source>
        <strain evidence="2">33406</strain>
    </source>
</reference>
<evidence type="ECO:0000259" key="1">
    <source>
        <dbReference type="Pfam" id="PF12680"/>
    </source>
</evidence>
<proteinExistence type="evidence at protein level"/>
<organism evidence="2">
    <name type="scientific">Cytophaga hutchinsonii (strain ATCC 33406 / DSM 1761 / CIP 103989 / NBRC 15051 / NCIMB 9469 / D465)</name>
    <dbReference type="NCBI Taxonomy" id="269798"/>
    <lineage>
        <taxon>Bacteria</taxon>
        <taxon>Pseudomonadati</taxon>
        <taxon>Bacteroidota</taxon>
        <taxon>Cytophagia</taxon>
        <taxon>Cytophagales</taxon>
        <taxon>Cytophagaceae</taxon>
        <taxon>Cytophaga</taxon>
    </lineage>
</organism>
<dbReference type="Pfam" id="PF12680">
    <property type="entry name" value="SnoaL_2"/>
    <property type="match status" value="1"/>
</dbReference>
<dbReference type="InterPro" id="IPR032710">
    <property type="entry name" value="NTF2-like_dom_sf"/>
</dbReference>